<feature type="signal peptide" evidence="2">
    <location>
        <begin position="1"/>
        <end position="27"/>
    </location>
</feature>
<name>A0A370DK24_9GAMM</name>
<evidence type="ECO:0000313" key="4">
    <source>
        <dbReference type="Proteomes" id="UP000254266"/>
    </source>
</evidence>
<accession>A0A370DK24</accession>
<keyword evidence="4" id="KW-1185">Reference proteome</keyword>
<feature type="chain" id="PRO_5016663883" description="VPLPA-CTERM sorting domain-containing protein" evidence="2">
    <location>
        <begin position="28"/>
        <end position="281"/>
    </location>
</feature>
<keyword evidence="1" id="KW-1133">Transmembrane helix</keyword>
<dbReference type="NCBIfam" id="TIGR03370">
    <property type="entry name" value="VPLPA-CTERM"/>
    <property type="match status" value="1"/>
</dbReference>
<comment type="caution">
    <text evidence="3">The sequence shown here is derived from an EMBL/GenBank/DDBJ whole genome shotgun (WGS) entry which is preliminary data.</text>
</comment>
<dbReference type="EMBL" id="QFXC01000007">
    <property type="protein sequence ID" value="RDH84734.1"/>
    <property type="molecule type" value="Genomic_DNA"/>
</dbReference>
<feature type="transmembrane region" description="Helical" evidence="1">
    <location>
        <begin position="255"/>
        <end position="275"/>
    </location>
</feature>
<sequence length="281" mass="29006">MDETQMKNISKLLLLSTLLTTATVQSASIGTYAAGGLFGTSETSGGIDQSTASVQGSRSLQVVPGFGTLGAYSYRAEAGFDTNAFAPVLRAEAIYDRHTDASDDWFISAEASAFQVYQNTSSTSNTYTISLNLHGIVDSSPSSFIDADFFVYSGANVFADSTLCGSTANSLNDLGYACGSQIASEFGGSGSEISGNGETTVPGIASFTVGAGEFFTVYGSLEASTFGGSADAFGTFTMKFEDNTDLLAVGQVSAVPLPAAAWLFISGLIGIATFARRKATV</sequence>
<keyword evidence="1" id="KW-0472">Membrane</keyword>
<gene>
    <name evidence="3" type="ORF">DIZ80_04510</name>
</gene>
<organism evidence="3 4">
    <name type="scientific">endosymbiont of Galathealinum brachiosum</name>
    <dbReference type="NCBI Taxonomy" id="2200906"/>
    <lineage>
        <taxon>Bacteria</taxon>
        <taxon>Pseudomonadati</taxon>
        <taxon>Pseudomonadota</taxon>
        <taxon>Gammaproteobacteria</taxon>
        <taxon>sulfur-oxidizing symbionts</taxon>
    </lineage>
</organism>
<keyword evidence="2" id="KW-0732">Signal</keyword>
<protein>
    <recommendedName>
        <fullName evidence="5">VPLPA-CTERM sorting domain-containing protein</fullName>
    </recommendedName>
</protein>
<evidence type="ECO:0000256" key="2">
    <source>
        <dbReference type="SAM" id="SignalP"/>
    </source>
</evidence>
<keyword evidence="1" id="KW-0812">Transmembrane</keyword>
<evidence type="ECO:0000313" key="3">
    <source>
        <dbReference type="EMBL" id="RDH84734.1"/>
    </source>
</evidence>
<reference evidence="3 4" key="1">
    <citation type="journal article" date="2018" name="ISME J.">
        <title>Endosymbiont genomes yield clues of tubeworm success.</title>
        <authorList>
            <person name="Li Y."/>
            <person name="Liles M.R."/>
            <person name="Halanych K.M."/>
        </authorList>
    </citation>
    <scope>NUCLEOTIDE SEQUENCE [LARGE SCALE GENOMIC DNA]</scope>
    <source>
        <strain evidence="3">A1464</strain>
    </source>
</reference>
<dbReference type="InterPro" id="IPR022472">
    <property type="entry name" value="VPLPA-CTERM"/>
</dbReference>
<dbReference type="Proteomes" id="UP000254266">
    <property type="component" value="Unassembled WGS sequence"/>
</dbReference>
<evidence type="ECO:0000256" key="1">
    <source>
        <dbReference type="SAM" id="Phobius"/>
    </source>
</evidence>
<dbReference type="AlphaFoldDB" id="A0A370DK24"/>
<proteinExistence type="predicted"/>
<evidence type="ECO:0008006" key="5">
    <source>
        <dbReference type="Google" id="ProtNLM"/>
    </source>
</evidence>